<dbReference type="Proteomes" id="UP000014070">
    <property type="component" value="Chromosome"/>
</dbReference>
<evidence type="ECO:0000313" key="2">
    <source>
        <dbReference type="Proteomes" id="UP000014070"/>
    </source>
</evidence>
<dbReference type="HOGENOM" id="CLU_1792025_0_0_2"/>
<dbReference type="AlphaFoldDB" id="R9T810"/>
<dbReference type="InParanoid" id="R9T810"/>
<sequence length="144" mass="17477">MLWYIVCRANIWYWYAIYIINYSNTLYMSEKEDFYIEIDEDLYRICTEHAKKENFPSVDEFILHTMRLMLLTLEMKRQGYQDLIEYFKKNGLTDLELMVFTKYESGNDLLDIAKSLNLTDEEAEDLLIDAYDKFQKCFQFDIND</sequence>
<proteinExistence type="predicted"/>
<reference evidence="1 2" key="1">
    <citation type="journal article" date="2013" name="Genome Announc.">
        <title>Genome sequence of 'Candidatus Methanomassiliicoccus intestinalis' Issoire-Mx1, a third thermoplasmatales-related methanogenic archaeon from human feces.</title>
        <authorList>
            <person name="Borrel G."/>
            <person name="Harris H.M."/>
            <person name="Parisot N."/>
            <person name="Gaci N."/>
            <person name="Tottey W."/>
            <person name="Mihajlovski A."/>
            <person name="Deane J."/>
            <person name="Gribaldo S."/>
            <person name="Bardot O."/>
            <person name="Peyretaillade E."/>
            <person name="Peyret P."/>
            <person name="O'Toole P.W."/>
            <person name="Brugere J.F."/>
        </authorList>
    </citation>
    <scope>NUCLEOTIDE SEQUENCE [LARGE SCALE GENOMIC DNA]</scope>
    <source>
        <strain evidence="1 2">Issoire-Mx1</strain>
    </source>
</reference>
<dbReference type="EMBL" id="CP005934">
    <property type="protein sequence ID" value="AGN27072.1"/>
    <property type="molecule type" value="Genomic_DNA"/>
</dbReference>
<organism evidence="1 2">
    <name type="scientific">Methanomassiliicoccus intestinalis (strain Issoire-Mx1)</name>
    <dbReference type="NCBI Taxonomy" id="1295009"/>
    <lineage>
        <taxon>Archaea</taxon>
        <taxon>Methanobacteriati</taxon>
        <taxon>Thermoplasmatota</taxon>
        <taxon>Thermoplasmata</taxon>
        <taxon>Methanomassiliicoccales</taxon>
        <taxon>Methanomassiliicoccaceae</taxon>
        <taxon>Methanomassiliicoccus</taxon>
    </lineage>
</organism>
<protein>
    <submittedName>
        <fullName evidence="1">Uncharacterized protein</fullName>
    </submittedName>
</protein>
<evidence type="ECO:0000313" key="1">
    <source>
        <dbReference type="EMBL" id="AGN27072.1"/>
    </source>
</evidence>
<accession>R9T810</accession>
<name>R9T810_METII</name>
<gene>
    <name evidence="1" type="ORF">MMINT_17830</name>
</gene>
<keyword evidence="2" id="KW-1185">Reference proteome</keyword>
<dbReference type="KEGG" id="mer:MMINT_17830"/>